<dbReference type="InterPro" id="IPR000675">
    <property type="entry name" value="Cutinase/axe"/>
</dbReference>
<evidence type="ECO:0000256" key="2">
    <source>
        <dbReference type="ARBA" id="ARBA00023157"/>
    </source>
</evidence>
<dbReference type="Gene3D" id="3.40.50.1820">
    <property type="entry name" value="alpha/beta hydrolase"/>
    <property type="match status" value="1"/>
</dbReference>
<reference evidence="4 5" key="1">
    <citation type="journal article" date="2016" name="Genome Biol. Evol.">
        <title>Divergent and convergent evolution of fungal pathogenicity.</title>
        <authorList>
            <person name="Shang Y."/>
            <person name="Xiao G."/>
            <person name="Zheng P."/>
            <person name="Cen K."/>
            <person name="Zhan S."/>
            <person name="Wang C."/>
        </authorList>
    </citation>
    <scope>NUCLEOTIDE SEQUENCE [LARGE SCALE GENOMIC DNA]</scope>
    <source>
        <strain evidence="4 5">RCEF 1005</strain>
    </source>
</reference>
<dbReference type="PANTHER" id="PTHR33630:SF9">
    <property type="entry name" value="CUTINASE 4"/>
    <property type="match status" value="1"/>
</dbReference>
<accession>A0A167YIG8</accession>
<sequence length="228" mass="23671">MYPSTISSGLMATLSLSGLALGHPTRDVSCDPIHLLVARGSNEKAGPGQLLSLANDIIAANPGATYESIDYPAILNPYGPSVKQGTVAVKQQLTDYVKSCPDSKIVLLGYSQGAQITGDALCGGDAAGTGPVTPPIDAAIASHVTAIVWYGDPRHNVSASYDQGTATTDGLYVRPASQSCDAFSDLIASYCDLGDPYCSVGNNVWVHLTYPSRHDWPAAAFVNAKLAG</sequence>
<dbReference type="SUPFAM" id="SSF53474">
    <property type="entry name" value="alpha/beta-Hydrolases"/>
    <property type="match status" value="1"/>
</dbReference>
<feature type="chain" id="PRO_5007894730" evidence="3">
    <location>
        <begin position="23"/>
        <end position="228"/>
    </location>
</feature>
<keyword evidence="1" id="KW-0378">Hydrolase</keyword>
<dbReference type="GO" id="GO:0052689">
    <property type="term" value="F:carboxylic ester hydrolase activity"/>
    <property type="evidence" value="ECO:0007669"/>
    <property type="project" value="UniProtKB-ARBA"/>
</dbReference>
<evidence type="ECO:0000256" key="1">
    <source>
        <dbReference type="ARBA" id="ARBA00022801"/>
    </source>
</evidence>
<evidence type="ECO:0000313" key="4">
    <source>
        <dbReference type="EMBL" id="OAA66361.1"/>
    </source>
</evidence>
<dbReference type="STRING" id="1081108.A0A167YIG8"/>
<dbReference type="SMART" id="SM01110">
    <property type="entry name" value="Cutinase"/>
    <property type="match status" value="1"/>
</dbReference>
<keyword evidence="3" id="KW-0732">Signal</keyword>
<dbReference type="AlphaFoldDB" id="A0A167YIG8"/>
<dbReference type="EMBL" id="AZHF01000013">
    <property type="protein sequence ID" value="OAA66361.1"/>
    <property type="molecule type" value="Genomic_DNA"/>
</dbReference>
<evidence type="ECO:0000313" key="5">
    <source>
        <dbReference type="Proteomes" id="UP000076881"/>
    </source>
</evidence>
<organism evidence="4 5">
    <name type="scientific">Akanthomyces lecanii RCEF 1005</name>
    <dbReference type="NCBI Taxonomy" id="1081108"/>
    <lineage>
        <taxon>Eukaryota</taxon>
        <taxon>Fungi</taxon>
        <taxon>Dikarya</taxon>
        <taxon>Ascomycota</taxon>
        <taxon>Pezizomycotina</taxon>
        <taxon>Sordariomycetes</taxon>
        <taxon>Hypocreomycetidae</taxon>
        <taxon>Hypocreales</taxon>
        <taxon>Cordycipitaceae</taxon>
        <taxon>Akanthomyces</taxon>
        <taxon>Cordyceps confragosa</taxon>
    </lineage>
</organism>
<dbReference type="PANTHER" id="PTHR33630">
    <property type="entry name" value="CUTINASE RV1984C-RELATED-RELATED"/>
    <property type="match status" value="1"/>
</dbReference>
<comment type="caution">
    <text evidence="4">The sequence shown here is derived from an EMBL/GenBank/DDBJ whole genome shotgun (WGS) entry which is preliminary data.</text>
</comment>
<dbReference type="InterPro" id="IPR029058">
    <property type="entry name" value="AB_hydrolase_fold"/>
</dbReference>
<dbReference type="OrthoDB" id="2586582at2759"/>
<feature type="signal peptide" evidence="3">
    <location>
        <begin position="1"/>
        <end position="22"/>
    </location>
</feature>
<protein>
    <submittedName>
        <fullName evidence="4">Cutinase</fullName>
    </submittedName>
</protein>
<dbReference type="Proteomes" id="UP000076881">
    <property type="component" value="Unassembled WGS sequence"/>
</dbReference>
<proteinExistence type="predicted"/>
<name>A0A167YIG8_CORDF</name>
<gene>
    <name evidence="4" type="ORF">LEL_10460</name>
</gene>
<evidence type="ECO:0000256" key="3">
    <source>
        <dbReference type="SAM" id="SignalP"/>
    </source>
</evidence>
<keyword evidence="2" id="KW-1015">Disulfide bond</keyword>
<dbReference type="Pfam" id="PF01083">
    <property type="entry name" value="Cutinase"/>
    <property type="match status" value="1"/>
</dbReference>
<keyword evidence="5" id="KW-1185">Reference proteome</keyword>